<accession>A0ABU9Y452</accession>
<dbReference type="Gene3D" id="3.40.50.1700">
    <property type="entry name" value="Glycoside hydrolase family 3 C-terminal domain"/>
    <property type="match status" value="1"/>
</dbReference>
<sequence length="572" mass="62654">MTPGSPTELPAFEDARPISDPLALSPADRLWVERTRDSLGTEARIAQLFVLSSRDDTAEETAGLSALAPGGIHRFPSGDLAAAWRATRDALDGAEVPLILSGDIEGGTTSYPFATHIPNQMGIAACDDLALSEEIAAIVARESRALGYNWSFTPVVDINRAFRNAIVGTRSYGADTETVMAQARAYVRVLQAHGIAATAKHWPGDGIDDRDQHLATTVNSLDLAAWDDSFGRIYRALIGDGVMTVMSAHIALPAFLRSLIPDAGREAFCPASVSHLLNEVLLRDRLGFRGLVVSDATPMGGLTSWMDREEAVPALIENGCDVFLFSREPRSDMALMLKGLREGRLSEARLDEAVTRMLTLKAKLGLHRATVEERLAPRDAVRAQLRRPADLATAARAAGQGLTLVKDTQALLPLDPVRHRRVTVIGEEGWSFFSGAPARSFAPFHEEMRQRGFELRAYDRDHFPTPADTDLLVYLVGQEATPSLGHIYLDMARLHGGPRKAMAQFNREVPTLLVSFGQPYYLYDAPNFSTYINAYCSLADNQRELVRRLVGEADFTGRSPVDAFCGEEQLRW</sequence>
<dbReference type="EMBL" id="JBDIME010000010">
    <property type="protein sequence ID" value="MEN2790574.1"/>
    <property type="molecule type" value="Genomic_DNA"/>
</dbReference>
<dbReference type="Proteomes" id="UP001419910">
    <property type="component" value="Unassembled WGS sequence"/>
</dbReference>
<evidence type="ECO:0000256" key="2">
    <source>
        <dbReference type="ARBA" id="ARBA00005336"/>
    </source>
</evidence>
<dbReference type="InterPro" id="IPR017853">
    <property type="entry name" value="GH"/>
</dbReference>
<dbReference type="EC" id="3.2.1.52" evidence="3"/>
<protein>
    <recommendedName>
        <fullName evidence="3">beta-N-acetylhexosaminidase</fullName>
        <ecNumber evidence="3">3.2.1.52</ecNumber>
    </recommendedName>
</protein>
<evidence type="ECO:0000256" key="1">
    <source>
        <dbReference type="ARBA" id="ARBA00001231"/>
    </source>
</evidence>
<comment type="catalytic activity">
    <reaction evidence="1">
        <text>Hydrolysis of terminal non-reducing N-acetyl-D-hexosamine residues in N-acetyl-beta-D-hexosaminides.</text>
        <dbReference type="EC" id="3.2.1.52"/>
    </reaction>
</comment>
<dbReference type="PANTHER" id="PTHR30480">
    <property type="entry name" value="BETA-HEXOSAMINIDASE-RELATED"/>
    <property type="match status" value="1"/>
</dbReference>
<dbReference type="RefSeq" id="WP_343888320.1">
    <property type="nucleotide sequence ID" value="NZ_BAAAEH010000008.1"/>
</dbReference>
<feature type="domain" description="Glycoside hydrolase family 3 N-terminal" evidence="7">
    <location>
        <begin position="42"/>
        <end position="360"/>
    </location>
</feature>
<dbReference type="InterPro" id="IPR036881">
    <property type="entry name" value="Glyco_hydro_3_C_sf"/>
</dbReference>
<comment type="caution">
    <text evidence="8">The sequence shown here is derived from an EMBL/GenBank/DDBJ whole genome shotgun (WGS) entry which is preliminary data.</text>
</comment>
<keyword evidence="5" id="KW-0326">Glycosidase</keyword>
<name>A0ABU9Y452_9SPHN</name>
<dbReference type="InterPro" id="IPR036962">
    <property type="entry name" value="Glyco_hydro_3_N_sf"/>
</dbReference>
<evidence type="ECO:0000259" key="7">
    <source>
        <dbReference type="Pfam" id="PF00933"/>
    </source>
</evidence>
<reference evidence="8 9" key="1">
    <citation type="submission" date="2024-05" db="EMBL/GenBank/DDBJ databases">
        <authorList>
            <person name="Liu Q."/>
            <person name="Xin Y.-H."/>
        </authorList>
    </citation>
    <scope>NUCLEOTIDE SEQUENCE [LARGE SCALE GENOMIC DNA]</scope>
    <source>
        <strain evidence="8 9">CGMCC 1.10181</strain>
    </source>
</reference>
<evidence type="ECO:0000256" key="4">
    <source>
        <dbReference type="ARBA" id="ARBA00022801"/>
    </source>
</evidence>
<evidence type="ECO:0000256" key="5">
    <source>
        <dbReference type="ARBA" id="ARBA00023295"/>
    </source>
</evidence>
<keyword evidence="4 8" id="KW-0378">Hydrolase</keyword>
<dbReference type="SUPFAM" id="SSF51445">
    <property type="entry name" value="(Trans)glycosidases"/>
    <property type="match status" value="1"/>
</dbReference>
<evidence type="ECO:0000256" key="3">
    <source>
        <dbReference type="ARBA" id="ARBA00012663"/>
    </source>
</evidence>
<proteinExistence type="inferred from homology"/>
<dbReference type="Gene3D" id="3.20.20.300">
    <property type="entry name" value="Glycoside hydrolase, family 3, N-terminal domain"/>
    <property type="match status" value="1"/>
</dbReference>
<dbReference type="GO" id="GO:0016787">
    <property type="term" value="F:hydrolase activity"/>
    <property type="evidence" value="ECO:0007669"/>
    <property type="project" value="UniProtKB-KW"/>
</dbReference>
<dbReference type="PANTHER" id="PTHR30480:SF13">
    <property type="entry name" value="BETA-HEXOSAMINIDASE"/>
    <property type="match status" value="1"/>
</dbReference>
<dbReference type="Pfam" id="PF00933">
    <property type="entry name" value="Glyco_hydro_3"/>
    <property type="match status" value="1"/>
</dbReference>
<evidence type="ECO:0000256" key="6">
    <source>
        <dbReference type="SAM" id="MobiDB-lite"/>
    </source>
</evidence>
<organism evidence="8 9">
    <name type="scientific">Sphingomonas oligophenolica</name>
    <dbReference type="NCBI Taxonomy" id="301154"/>
    <lineage>
        <taxon>Bacteria</taxon>
        <taxon>Pseudomonadati</taxon>
        <taxon>Pseudomonadota</taxon>
        <taxon>Alphaproteobacteria</taxon>
        <taxon>Sphingomonadales</taxon>
        <taxon>Sphingomonadaceae</taxon>
        <taxon>Sphingomonas</taxon>
    </lineage>
</organism>
<dbReference type="InterPro" id="IPR050226">
    <property type="entry name" value="NagZ_Beta-hexosaminidase"/>
</dbReference>
<dbReference type="InterPro" id="IPR001764">
    <property type="entry name" value="Glyco_hydro_3_N"/>
</dbReference>
<keyword evidence="9" id="KW-1185">Reference proteome</keyword>
<feature type="region of interest" description="Disordered" evidence="6">
    <location>
        <begin position="1"/>
        <end position="20"/>
    </location>
</feature>
<gene>
    <name evidence="8" type="ORF">ABC974_13120</name>
</gene>
<evidence type="ECO:0000313" key="8">
    <source>
        <dbReference type="EMBL" id="MEN2790574.1"/>
    </source>
</evidence>
<comment type="similarity">
    <text evidence="2">Belongs to the glycosyl hydrolase 3 family.</text>
</comment>
<evidence type="ECO:0000313" key="9">
    <source>
        <dbReference type="Proteomes" id="UP001419910"/>
    </source>
</evidence>